<dbReference type="Proteomes" id="UP000285301">
    <property type="component" value="Unassembled WGS sequence"/>
</dbReference>
<keyword evidence="16" id="KW-1185">Reference proteome</keyword>
<dbReference type="PRINTS" id="PR00085">
    <property type="entry name" value="THFDHDRGNASE"/>
</dbReference>
<evidence type="ECO:0000256" key="7">
    <source>
        <dbReference type="ARBA" id="ARBA00022801"/>
    </source>
</evidence>
<name>A0A3S3SM99_9ACAR</name>
<comment type="pathway">
    <text evidence="1">One-carbon metabolism; tetrahydrofolate interconversion.</text>
</comment>
<dbReference type="GO" id="GO:0005829">
    <property type="term" value="C:cytosol"/>
    <property type="evidence" value="ECO:0007669"/>
    <property type="project" value="TreeGrafter"/>
</dbReference>
<dbReference type="OrthoDB" id="1845775at2759"/>
<comment type="catalytic activity">
    <reaction evidence="12">
        <text>(6S)-5,6,7,8-tetrahydrofolate + formate + ATP = (6R)-10-formyltetrahydrofolate + ADP + phosphate</text>
        <dbReference type="Rhea" id="RHEA:20221"/>
        <dbReference type="ChEBI" id="CHEBI:15740"/>
        <dbReference type="ChEBI" id="CHEBI:30616"/>
        <dbReference type="ChEBI" id="CHEBI:43474"/>
        <dbReference type="ChEBI" id="CHEBI:57453"/>
        <dbReference type="ChEBI" id="CHEBI:195366"/>
        <dbReference type="ChEBI" id="CHEBI:456216"/>
        <dbReference type="EC" id="6.3.4.3"/>
    </reaction>
</comment>
<dbReference type="InterPro" id="IPR020631">
    <property type="entry name" value="THF_DH/CycHdrlase_NAD-bd_dom"/>
</dbReference>
<feature type="domain" description="Tetrahydrofolate dehydrogenase/cyclohydrolase catalytic" evidence="13">
    <location>
        <begin position="24"/>
        <end position="137"/>
    </location>
</feature>
<dbReference type="SUPFAM" id="SSF53223">
    <property type="entry name" value="Aminoacid dehydrogenase-like, N-terminal domain"/>
    <property type="match status" value="1"/>
</dbReference>
<organism evidence="15 16">
    <name type="scientific">Dinothrombium tinctorium</name>
    <dbReference type="NCBI Taxonomy" id="1965070"/>
    <lineage>
        <taxon>Eukaryota</taxon>
        <taxon>Metazoa</taxon>
        <taxon>Ecdysozoa</taxon>
        <taxon>Arthropoda</taxon>
        <taxon>Chelicerata</taxon>
        <taxon>Arachnida</taxon>
        <taxon>Acari</taxon>
        <taxon>Acariformes</taxon>
        <taxon>Trombidiformes</taxon>
        <taxon>Prostigmata</taxon>
        <taxon>Anystina</taxon>
        <taxon>Parasitengona</taxon>
        <taxon>Trombidioidea</taxon>
        <taxon>Trombidiidae</taxon>
        <taxon>Dinothrombium</taxon>
    </lineage>
</organism>
<reference evidence="15 16" key="1">
    <citation type="journal article" date="2018" name="Gigascience">
        <title>Genomes of trombidid mites reveal novel predicted allergens and laterally-transferred genes associated with secondary metabolism.</title>
        <authorList>
            <person name="Dong X."/>
            <person name="Chaisiri K."/>
            <person name="Xia D."/>
            <person name="Armstrong S.D."/>
            <person name="Fang Y."/>
            <person name="Donnelly M.J."/>
            <person name="Kadowaki T."/>
            <person name="McGarry J.W."/>
            <person name="Darby A.C."/>
            <person name="Makepeace B.L."/>
        </authorList>
    </citation>
    <scope>NUCLEOTIDE SEQUENCE [LARGE SCALE GENOMIC DNA]</scope>
    <source>
        <strain evidence="15">UoL-WK</strain>
    </source>
</reference>
<evidence type="ECO:0000259" key="14">
    <source>
        <dbReference type="Pfam" id="PF02882"/>
    </source>
</evidence>
<proteinExistence type="inferred from homology"/>
<dbReference type="PANTHER" id="PTHR48099:SF5">
    <property type="entry name" value="C-1-TETRAHYDROFOLATE SYNTHASE, CYTOPLASMIC"/>
    <property type="match status" value="1"/>
</dbReference>
<keyword evidence="9" id="KW-0560">Oxidoreductase</keyword>
<evidence type="ECO:0000313" key="16">
    <source>
        <dbReference type="Proteomes" id="UP000285301"/>
    </source>
</evidence>
<evidence type="ECO:0000256" key="10">
    <source>
        <dbReference type="ARBA" id="ARBA00023268"/>
    </source>
</evidence>
<dbReference type="InterPro" id="IPR046346">
    <property type="entry name" value="Aminoacid_DH-like_N_sf"/>
</dbReference>
<dbReference type="SUPFAM" id="SSF51735">
    <property type="entry name" value="NAD(P)-binding Rossmann-fold domains"/>
    <property type="match status" value="1"/>
</dbReference>
<dbReference type="EC" id="3.5.4.9" evidence="3"/>
<dbReference type="GO" id="GO:0035999">
    <property type="term" value="P:tetrahydrofolate interconversion"/>
    <property type="evidence" value="ECO:0007669"/>
    <property type="project" value="TreeGrafter"/>
</dbReference>
<evidence type="ECO:0000256" key="4">
    <source>
        <dbReference type="ARBA" id="ARBA00012859"/>
    </source>
</evidence>
<dbReference type="Pfam" id="PF02882">
    <property type="entry name" value="THF_DHG_CYH_C"/>
    <property type="match status" value="1"/>
</dbReference>
<dbReference type="STRING" id="1965070.A0A3S3SM99"/>
<evidence type="ECO:0000259" key="13">
    <source>
        <dbReference type="Pfam" id="PF00763"/>
    </source>
</evidence>
<comment type="caution">
    <text evidence="15">The sequence shown here is derived from an EMBL/GenBank/DDBJ whole genome shotgun (WGS) entry which is preliminary data.</text>
</comment>
<dbReference type="Gene3D" id="3.40.50.10860">
    <property type="entry name" value="Leucine Dehydrogenase, chain A, domain 1"/>
    <property type="match status" value="1"/>
</dbReference>
<keyword evidence="7" id="KW-0378">Hydrolase</keyword>
<feature type="non-terminal residue" evidence="15">
    <location>
        <position position="1"/>
    </location>
</feature>
<gene>
    <name evidence="15" type="ORF">B4U79_15793</name>
</gene>
<comment type="subunit">
    <text evidence="2">Homodimer.</text>
</comment>
<dbReference type="HAMAP" id="MF_01576">
    <property type="entry name" value="THF_DHG_CYH"/>
    <property type="match status" value="1"/>
</dbReference>
<evidence type="ECO:0000256" key="6">
    <source>
        <dbReference type="ARBA" id="ARBA00022563"/>
    </source>
</evidence>
<evidence type="ECO:0000313" key="15">
    <source>
        <dbReference type="EMBL" id="RWS17121.1"/>
    </source>
</evidence>
<evidence type="ECO:0000256" key="9">
    <source>
        <dbReference type="ARBA" id="ARBA00023002"/>
    </source>
</evidence>
<dbReference type="InterPro" id="IPR000672">
    <property type="entry name" value="THF_DH/CycHdrlase"/>
</dbReference>
<dbReference type="InterPro" id="IPR020630">
    <property type="entry name" value="THF_DH/CycHdrlase_cat_dom"/>
</dbReference>
<dbReference type="InterPro" id="IPR036291">
    <property type="entry name" value="NAD(P)-bd_dom_sf"/>
</dbReference>
<dbReference type="GO" id="GO:0004329">
    <property type="term" value="F:formate-tetrahydrofolate ligase activity"/>
    <property type="evidence" value="ECO:0007669"/>
    <property type="project" value="UniProtKB-EC"/>
</dbReference>
<feature type="domain" description="Tetrahydrofolate dehydrogenase/cyclohydrolase NAD(P)-binding" evidence="14">
    <location>
        <begin position="160"/>
        <end position="308"/>
    </location>
</feature>
<evidence type="ECO:0000256" key="1">
    <source>
        <dbReference type="ARBA" id="ARBA00004777"/>
    </source>
</evidence>
<keyword evidence="10" id="KW-0511">Multifunctional enzyme</keyword>
<accession>A0A3S3SM99</accession>
<dbReference type="Pfam" id="PF00763">
    <property type="entry name" value="THF_DHG_CYH"/>
    <property type="match status" value="1"/>
</dbReference>
<evidence type="ECO:0000256" key="2">
    <source>
        <dbReference type="ARBA" id="ARBA00011738"/>
    </source>
</evidence>
<dbReference type="EMBL" id="NCKU01000117">
    <property type="protein sequence ID" value="RWS17121.1"/>
    <property type="molecule type" value="Genomic_DNA"/>
</dbReference>
<dbReference type="PROSITE" id="PS00767">
    <property type="entry name" value="THF_DHG_CYH_2"/>
    <property type="match status" value="1"/>
</dbReference>
<dbReference type="FunFam" id="3.40.50.720:FF:000006">
    <property type="entry name" value="Bifunctional protein FolD"/>
    <property type="match status" value="1"/>
</dbReference>
<keyword evidence="8" id="KW-0521">NADP</keyword>
<dbReference type="GO" id="GO:0004488">
    <property type="term" value="F:methylenetetrahydrofolate dehydrogenase (NADP+) activity"/>
    <property type="evidence" value="ECO:0007669"/>
    <property type="project" value="UniProtKB-EC"/>
</dbReference>
<evidence type="ECO:0000256" key="11">
    <source>
        <dbReference type="ARBA" id="ARBA00036357"/>
    </source>
</evidence>
<dbReference type="Gene3D" id="3.40.50.720">
    <property type="entry name" value="NAD(P)-binding Rossmann-like Domain"/>
    <property type="match status" value="1"/>
</dbReference>
<dbReference type="EC" id="1.5.1.5" evidence="4"/>
<dbReference type="PANTHER" id="PTHR48099">
    <property type="entry name" value="C-1-TETRAHYDROFOLATE SYNTHASE, CYTOPLASMIC-RELATED"/>
    <property type="match status" value="1"/>
</dbReference>
<sequence>SFASPIVNSLESSCRQIGRMAKIISGKEVSEEIKQKLKEEVKKLNVKPLLAIVQVGNREDSNVYIRTKIKFAEEVGAQAKHFKLPKTTTEKELIQQIVDLNNDDSVHGIIVQLPFDSENEIDSVKITNIVSPDKDVDGLSDLNAGKLLHGQVDGRTCYLPCTPNGCMELIRKAGVEIAGARAVVLGRSKIVGSPMAQLLIWNHATVTVIHSKTKNIPAIVREADIVVVAIGRANFVKGDWIKPGAVVIDCGISAVPDASKKSGQRLVGDVDFAECKLVAGAITPVPGGVGPMTVAMLIANTVDAAKRHSKNKNED</sequence>
<evidence type="ECO:0000256" key="12">
    <source>
        <dbReference type="ARBA" id="ARBA00049033"/>
    </source>
</evidence>
<dbReference type="GO" id="GO:0004477">
    <property type="term" value="F:methenyltetrahydrofolate cyclohydrolase activity"/>
    <property type="evidence" value="ECO:0007669"/>
    <property type="project" value="UniProtKB-EC"/>
</dbReference>
<evidence type="ECO:0000256" key="8">
    <source>
        <dbReference type="ARBA" id="ARBA00022857"/>
    </source>
</evidence>
<evidence type="ECO:0000256" key="3">
    <source>
        <dbReference type="ARBA" id="ARBA00012776"/>
    </source>
</evidence>
<dbReference type="InterPro" id="IPR020867">
    <property type="entry name" value="THF_DH/CycHdrlase_CS"/>
</dbReference>
<protein>
    <recommendedName>
        <fullName evidence="5">C-1-tetrahydrofolate synthase, cytoplasmic</fullName>
        <ecNumber evidence="4">1.5.1.5</ecNumber>
        <ecNumber evidence="3">3.5.4.9</ecNumber>
    </recommendedName>
</protein>
<dbReference type="FunFam" id="3.40.50.10860:FF:000005">
    <property type="entry name" value="C-1-tetrahydrofolate synthase, cytoplasmic, putative"/>
    <property type="match status" value="1"/>
</dbReference>
<dbReference type="CDD" id="cd01080">
    <property type="entry name" value="NAD_bind_m-THF_DH_Cyclohyd"/>
    <property type="match status" value="1"/>
</dbReference>
<evidence type="ECO:0000256" key="5">
    <source>
        <dbReference type="ARBA" id="ARBA00017592"/>
    </source>
</evidence>
<dbReference type="AlphaFoldDB" id="A0A3S3SM99"/>
<comment type="catalytic activity">
    <reaction evidence="11">
        <text>(6R)-5,10-methenyltetrahydrofolate + H2O = (6R)-10-formyltetrahydrofolate + H(+)</text>
        <dbReference type="Rhea" id="RHEA:23700"/>
        <dbReference type="ChEBI" id="CHEBI:15377"/>
        <dbReference type="ChEBI" id="CHEBI:15378"/>
        <dbReference type="ChEBI" id="CHEBI:57455"/>
        <dbReference type="ChEBI" id="CHEBI:195366"/>
        <dbReference type="EC" id="3.5.4.9"/>
    </reaction>
</comment>
<keyword evidence="6" id="KW-0554">One-carbon metabolism</keyword>